<accession>A0A1G9FRZ2</accession>
<sequence>MYNIINLQKDIINSKQVMKKTLGAIFILIPLILSGCSVTEGEGSNIDTIDSTQPIITFPLAVTSIGQSIDLIILQGALETMQLDYACNSQLTAEDIHNYNTLLVAVGSSKKGMNFANVTLDQELERIHQLNKHVKDETTIILIHMGGVNRRGVESDKLIRNSFPLADGIIVIKDGNHDCFFSDYAKEHNIWFNEIDTIKDLQPLLEALIQN</sequence>
<reference evidence="2 3" key="1">
    <citation type="submission" date="2016-10" db="EMBL/GenBank/DDBJ databases">
        <authorList>
            <person name="de Groot N.N."/>
        </authorList>
    </citation>
    <scope>NUCLEOTIDE SEQUENCE [LARGE SCALE GENOMIC DNA]</scope>
    <source>
        <strain evidence="2 3">DSM 18346</strain>
    </source>
</reference>
<evidence type="ECO:0000313" key="2">
    <source>
        <dbReference type="EMBL" id="SDK91196.1"/>
    </source>
</evidence>
<dbReference type="STRING" id="393762.SAMN05660472_02230"/>
<dbReference type="EMBL" id="FNFP01000005">
    <property type="protein sequence ID" value="SDK91196.1"/>
    <property type="molecule type" value="Genomic_DNA"/>
</dbReference>
<dbReference type="RefSeq" id="WP_090553769.1">
    <property type="nucleotide sequence ID" value="NZ_FNFP01000005.1"/>
</dbReference>
<organism evidence="2 3">
    <name type="scientific">Natronincola ferrireducens</name>
    <dbReference type="NCBI Taxonomy" id="393762"/>
    <lineage>
        <taxon>Bacteria</taxon>
        <taxon>Bacillati</taxon>
        <taxon>Bacillota</taxon>
        <taxon>Clostridia</taxon>
        <taxon>Peptostreptococcales</taxon>
        <taxon>Natronincolaceae</taxon>
        <taxon>Natronincola</taxon>
    </lineage>
</organism>
<evidence type="ECO:0000313" key="3">
    <source>
        <dbReference type="Proteomes" id="UP000198718"/>
    </source>
</evidence>
<feature type="domain" description="DUF6305" evidence="1">
    <location>
        <begin position="59"/>
        <end position="208"/>
    </location>
</feature>
<dbReference type="OrthoDB" id="9782876at2"/>
<evidence type="ECO:0000259" key="1">
    <source>
        <dbReference type="Pfam" id="PF19823"/>
    </source>
</evidence>
<dbReference type="AlphaFoldDB" id="A0A1G9FRZ2"/>
<proteinExistence type="predicted"/>
<dbReference type="Pfam" id="PF19823">
    <property type="entry name" value="DUF6305"/>
    <property type="match status" value="1"/>
</dbReference>
<gene>
    <name evidence="2" type="ORF">SAMN05660472_02230</name>
</gene>
<dbReference type="InterPro" id="IPR046272">
    <property type="entry name" value="DUF6305"/>
</dbReference>
<dbReference type="Proteomes" id="UP000198718">
    <property type="component" value="Unassembled WGS sequence"/>
</dbReference>
<name>A0A1G9FRZ2_9FIRM</name>
<keyword evidence="3" id="KW-1185">Reference proteome</keyword>
<protein>
    <recommendedName>
        <fullName evidence="1">DUF6305 domain-containing protein</fullName>
    </recommendedName>
</protein>